<reference evidence="3 4" key="1">
    <citation type="submission" date="2024-01" db="EMBL/GenBank/DDBJ databases">
        <title>Survival strategy associated with biotechnological potential of Virgibacillus dokdonensis T4.6 isolated from salt-fermented shrimp paste.</title>
        <authorList>
            <person name="Doan T.V."/>
            <person name="Quach N.T."/>
            <person name="Phi Q.-T."/>
        </authorList>
    </citation>
    <scope>NUCLEOTIDE SEQUENCE [LARGE SCALE GENOMIC DNA]</scope>
    <source>
        <strain evidence="3 4">T4.6</strain>
    </source>
</reference>
<protein>
    <submittedName>
        <fullName evidence="3">Glycosyltransferase</fullName>
        <ecNumber evidence="3">2.4.-.-</ecNumber>
    </submittedName>
</protein>
<dbReference type="InterPro" id="IPR001296">
    <property type="entry name" value="Glyco_trans_1"/>
</dbReference>
<organism evidence="3 4">
    <name type="scientific">Virgibacillus dokdonensis</name>
    <dbReference type="NCBI Taxonomy" id="302167"/>
    <lineage>
        <taxon>Bacteria</taxon>
        <taxon>Bacillati</taxon>
        <taxon>Bacillota</taxon>
        <taxon>Bacilli</taxon>
        <taxon>Bacillales</taxon>
        <taxon>Bacillaceae</taxon>
        <taxon>Virgibacillus</taxon>
    </lineage>
</organism>
<comment type="caution">
    <text evidence="3">The sequence shown here is derived from an EMBL/GenBank/DDBJ whole genome shotgun (WGS) entry which is preliminary data.</text>
</comment>
<evidence type="ECO:0000313" key="4">
    <source>
        <dbReference type="Proteomes" id="UP001356080"/>
    </source>
</evidence>
<evidence type="ECO:0000259" key="2">
    <source>
        <dbReference type="Pfam" id="PF00534"/>
    </source>
</evidence>
<keyword evidence="3" id="KW-0328">Glycosyltransferase</keyword>
<dbReference type="EMBL" id="JAZHPM010000023">
    <property type="protein sequence ID" value="MEF2292950.1"/>
    <property type="molecule type" value="Genomic_DNA"/>
</dbReference>
<dbReference type="Pfam" id="PF00534">
    <property type="entry name" value="Glycos_transf_1"/>
    <property type="match status" value="1"/>
</dbReference>
<proteinExistence type="predicted"/>
<keyword evidence="1 3" id="KW-0808">Transferase</keyword>
<evidence type="ECO:0000313" key="3">
    <source>
        <dbReference type="EMBL" id="MEF2292950.1"/>
    </source>
</evidence>
<dbReference type="GO" id="GO:0016757">
    <property type="term" value="F:glycosyltransferase activity"/>
    <property type="evidence" value="ECO:0007669"/>
    <property type="project" value="UniProtKB-KW"/>
</dbReference>
<name>A0ABU7VIR2_9BACI</name>
<evidence type="ECO:0000256" key="1">
    <source>
        <dbReference type="ARBA" id="ARBA00022679"/>
    </source>
</evidence>
<sequence>MKRLKILLYGDQDLNIMDGSAIWLTSIANMLTLDEKVDLTILLKASIRRSHVVSNIEKIEDINIVDPFRLFSNKNFEDDTRLTVKDASEIIQMLDRKDDYNLIITRGKLITEASLEKTYRNKQIPYITDFNHNETELEVEELSFFKKVYTTFPNTFVQTTEMKEFLMNILDVEGEKFILLPPTVKDIEWDPEIGLKNYSVVYTGKFAKQWKTEEMIETQKKINDINNVITLNVAGDKFQGELIEKKEEILLQLKSTKGINWVGSVSREESIDLIKSSDLGFAYRSEEIDNDYSLELSTKFLEYGINGKPIVLRRTKQYENLLGSDYPLFANSEAELLDKILLAFNDNCIYNFAALKCYNASKKYQLSIVSKQVLKQLWLYNNKKKTVLFAGHDFKFLNWYIEACKNNDEINVLIDYWSNHETHNIDESEKLLQEADIIFCEWGLGNAVWYSHNKLKGQQLFIRLHRQEIDTLHLESVNYDNVSKVVVIAPHLFEEFNRVKKVPRDKMVIIENMIDYERFNKPKFDDIQYNLGIIGVLPKLKRLDRALDILEQLWRKNNKYKLFIKGKLPQDLPWLMGRKEERVYYENVFSRIEEAEWKDNVIFDQHGNDVDEWLRKINFVLSTSDIEGSHVAPMEGMASGALPIVYHWPGAETVYPMEFVVESVEEAVQKIEDPTIYKRLNVKEYPKKFNLESRVELFNQLLLKSDKL</sequence>
<dbReference type="PANTHER" id="PTHR46401:SF2">
    <property type="entry name" value="GLYCOSYLTRANSFERASE WBBK-RELATED"/>
    <property type="match status" value="1"/>
</dbReference>
<dbReference type="SUPFAM" id="SSF53756">
    <property type="entry name" value="UDP-Glycosyltransferase/glycogen phosphorylase"/>
    <property type="match status" value="2"/>
</dbReference>
<feature type="domain" description="Glycosyl transferase family 1" evidence="2">
    <location>
        <begin position="520"/>
        <end position="654"/>
    </location>
</feature>
<dbReference type="RefSeq" id="WP_331805617.1">
    <property type="nucleotide sequence ID" value="NZ_JAZHPM010000023.1"/>
</dbReference>
<keyword evidence="4" id="KW-1185">Reference proteome</keyword>
<gene>
    <name evidence="3" type="ORF">V2W34_13195</name>
</gene>
<dbReference type="EC" id="2.4.-.-" evidence="3"/>
<accession>A0ABU7VIR2</accession>
<dbReference type="Gene3D" id="3.40.50.2000">
    <property type="entry name" value="Glycogen Phosphorylase B"/>
    <property type="match status" value="2"/>
</dbReference>
<dbReference type="PANTHER" id="PTHR46401">
    <property type="entry name" value="GLYCOSYLTRANSFERASE WBBK-RELATED"/>
    <property type="match status" value="1"/>
</dbReference>
<dbReference type="Proteomes" id="UP001356080">
    <property type="component" value="Unassembled WGS sequence"/>
</dbReference>